<dbReference type="InterPro" id="IPR017665">
    <property type="entry name" value="Guanylate_kinase"/>
</dbReference>
<evidence type="ECO:0000259" key="12">
    <source>
        <dbReference type="PROSITE" id="PS50052"/>
    </source>
</evidence>
<dbReference type="PROSITE" id="PS50052">
    <property type="entry name" value="GUANYLATE_KINASE_2"/>
    <property type="match status" value="1"/>
</dbReference>
<comment type="caution">
    <text evidence="13">The sequence shown here is derived from an EMBL/GenBank/DDBJ whole genome shotgun (WGS) entry which is preliminary data.</text>
</comment>
<dbReference type="FunFam" id="3.30.63.10:FF:000002">
    <property type="entry name" value="Guanylate kinase 1"/>
    <property type="match status" value="1"/>
</dbReference>
<dbReference type="GO" id="GO:0004385">
    <property type="term" value="F:GMP kinase activity"/>
    <property type="evidence" value="ECO:0007669"/>
    <property type="project" value="UniProtKB-UniRule"/>
</dbReference>
<dbReference type="NCBIfam" id="TIGR03263">
    <property type="entry name" value="guanyl_kin"/>
    <property type="match status" value="1"/>
</dbReference>
<feature type="domain" description="Guanylate kinase-like" evidence="12">
    <location>
        <begin position="8"/>
        <end position="188"/>
    </location>
</feature>
<dbReference type="InterPro" id="IPR008144">
    <property type="entry name" value="Guanylate_kin-like_dom"/>
</dbReference>
<evidence type="ECO:0000256" key="5">
    <source>
        <dbReference type="ARBA" id="ARBA00022679"/>
    </source>
</evidence>
<dbReference type="SUPFAM" id="SSF52540">
    <property type="entry name" value="P-loop containing nucleoside triphosphate hydrolases"/>
    <property type="match status" value="1"/>
</dbReference>
<dbReference type="AlphaFoldDB" id="A0A5C5UDR3"/>
<protein>
    <recommendedName>
        <fullName evidence="4 11">Guanylate kinase</fullName>
        <ecNumber evidence="3 11">2.7.4.8</ecNumber>
    </recommendedName>
    <alternativeName>
        <fullName evidence="9 11">GMP kinase</fullName>
    </alternativeName>
</protein>
<evidence type="ECO:0000256" key="10">
    <source>
        <dbReference type="ARBA" id="ARBA00048594"/>
    </source>
</evidence>
<dbReference type="PROSITE" id="PS00856">
    <property type="entry name" value="GUANYLATE_KINASE_1"/>
    <property type="match status" value="1"/>
</dbReference>
<evidence type="ECO:0000256" key="2">
    <source>
        <dbReference type="ARBA" id="ARBA00005790"/>
    </source>
</evidence>
<gene>
    <name evidence="11" type="primary">gmk</name>
    <name evidence="13" type="ORF">FRX94_09080</name>
</gene>
<evidence type="ECO:0000256" key="6">
    <source>
        <dbReference type="ARBA" id="ARBA00022741"/>
    </source>
</evidence>
<evidence type="ECO:0000256" key="11">
    <source>
        <dbReference type="HAMAP-Rule" id="MF_00328"/>
    </source>
</evidence>
<evidence type="ECO:0000256" key="8">
    <source>
        <dbReference type="ARBA" id="ARBA00022840"/>
    </source>
</evidence>
<dbReference type="GO" id="GO:0005829">
    <property type="term" value="C:cytosol"/>
    <property type="evidence" value="ECO:0007669"/>
    <property type="project" value="TreeGrafter"/>
</dbReference>
<keyword evidence="5 11" id="KW-0808">Transferase</keyword>
<reference evidence="13 14" key="1">
    <citation type="submission" date="2019-08" db="EMBL/GenBank/DDBJ databases">
        <authorList>
            <person name="Lei W."/>
        </authorList>
    </citation>
    <scope>NUCLEOTIDE SEQUENCE [LARGE SCALE GENOMIC DNA]</scope>
    <source>
        <strain evidence="13 14">CCUG 58627</strain>
    </source>
</reference>
<dbReference type="PANTHER" id="PTHR23117">
    <property type="entry name" value="GUANYLATE KINASE-RELATED"/>
    <property type="match status" value="1"/>
</dbReference>
<comment type="function">
    <text evidence="1 11">Essential for recycling GMP and indirectly, cGMP.</text>
</comment>
<dbReference type="InterPro" id="IPR027417">
    <property type="entry name" value="P-loop_NTPase"/>
</dbReference>
<dbReference type="OrthoDB" id="9808150at2"/>
<dbReference type="CDD" id="cd00071">
    <property type="entry name" value="GMPK"/>
    <property type="match status" value="1"/>
</dbReference>
<dbReference type="EC" id="2.7.4.8" evidence="3 11"/>
<keyword evidence="6 11" id="KW-0547">Nucleotide-binding</keyword>
<dbReference type="Proteomes" id="UP000320791">
    <property type="component" value="Unassembled WGS sequence"/>
</dbReference>
<comment type="subcellular location">
    <subcellularLocation>
        <location evidence="11">Cytoplasm</location>
    </subcellularLocation>
</comment>
<dbReference type="InterPro" id="IPR008145">
    <property type="entry name" value="GK/Ca_channel_bsu"/>
</dbReference>
<evidence type="ECO:0000256" key="9">
    <source>
        <dbReference type="ARBA" id="ARBA00030128"/>
    </source>
</evidence>
<proteinExistence type="inferred from homology"/>
<sequence length="190" mass="20693">MSAASSLGRLVVLVGPSAVGKSTVVARLRDEIPGLYFSVSMTTRKPRPGEVEGRDYFFVSTEEFQDKIDRGEMLEWADIHGGLQRSGTPAGPVREALAVGRPVLVEVDLVGARNVVREMPEAHSVFLAPPSWEVLVQRLTGRGTESEDVIARRLETARGELAAQDEFDHIVVNDDMDQAVAELRAILLGS</sequence>
<evidence type="ECO:0000256" key="4">
    <source>
        <dbReference type="ARBA" id="ARBA00016296"/>
    </source>
</evidence>
<evidence type="ECO:0000256" key="1">
    <source>
        <dbReference type="ARBA" id="ARBA00003531"/>
    </source>
</evidence>
<dbReference type="RefSeq" id="WP_146324816.1">
    <property type="nucleotide sequence ID" value="NZ_BAABLR010000026.1"/>
</dbReference>
<keyword evidence="14" id="KW-1185">Reference proteome</keyword>
<organism evidence="13 14">
    <name type="scientific">Corynebacterium canis</name>
    <dbReference type="NCBI Taxonomy" id="679663"/>
    <lineage>
        <taxon>Bacteria</taxon>
        <taxon>Bacillati</taxon>
        <taxon>Actinomycetota</taxon>
        <taxon>Actinomycetes</taxon>
        <taxon>Mycobacteriales</taxon>
        <taxon>Corynebacteriaceae</taxon>
        <taxon>Corynebacterium</taxon>
    </lineage>
</organism>
<dbReference type="EMBL" id="VOHM01000020">
    <property type="protein sequence ID" value="TWT24018.1"/>
    <property type="molecule type" value="Genomic_DNA"/>
</dbReference>
<dbReference type="PANTHER" id="PTHR23117:SF13">
    <property type="entry name" value="GUANYLATE KINASE"/>
    <property type="match status" value="1"/>
</dbReference>
<evidence type="ECO:0000313" key="13">
    <source>
        <dbReference type="EMBL" id="TWT24018.1"/>
    </source>
</evidence>
<feature type="binding site" evidence="11">
    <location>
        <begin position="15"/>
        <end position="22"/>
    </location>
    <ligand>
        <name>ATP</name>
        <dbReference type="ChEBI" id="CHEBI:30616"/>
    </ligand>
</feature>
<dbReference type="InterPro" id="IPR020590">
    <property type="entry name" value="Guanylate_kinase_CS"/>
</dbReference>
<dbReference type="Gene3D" id="3.40.50.300">
    <property type="entry name" value="P-loop containing nucleotide triphosphate hydrolases"/>
    <property type="match status" value="1"/>
</dbReference>
<dbReference type="Pfam" id="PF00625">
    <property type="entry name" value="Guanylate_kin"/>
    <property type="match status" value="1"/>
</dbReference>
<dbReference type="HAMAP" id="MF_00328">
    <property type="entry name" value="Guanylate_kinase"/>
    <property type="match status" value="1"/>
</dbReference>
<keyword evidence="8 11" id="KW-0067">ATP-binding</keyword>
<dbReference type="Gene3D" id="3.30.63.10">
    <property type="entry name" value="Guanylate Kinase phosphate binding domain"/>
    <property type="match status" value="1"/>
</dbReference>
<evidence type="ECO:0000313" key="14">
    <source>
        <dbReference type="Proteomes" id="UP000320791"/>
    </source>
</evidence>
<evidence type="ECO:0000256" key="7">
    <source>
        <dbReference type="ARBA" id="ARBA00022777"/>
    </source>
</evidence>
<accession>A0A5C5UDR3</accession>
<dbReference type="GO" id="GO:0005524">
    <property type="term" value="F:ATP binding"/>
    <property type="evidence" value="ECO:0007669"/>
    <property type="project" value="UniProtKB-UniRule"/>
</dbReference>
<name>A0A5C5UDR3_9CORY</name>
<comment type="similarity">
    <text evidence="2 11">Belongs to the guanylate kinase family.</text>
</comment>
<evidence type="ECO:0000256" key="3">
    <source>
        <dbReference type="ARBA" id="ARBA00012961"/>
    </source>
</evidence>
<keyword evidence="11" id="KW-0963">Cytoplasm</keyword>
<keyword evidence="7 11" id="KW-0418">Kinase</keyword>
<comment type="catalytic activity">
    <reaction evidence="10 11">
        <text>GMP + ATP = GDP + ADP</text>
        <dbReference type="Rhea" id="RHEA:20780"/>
        <dbReference type="ChEBI" id="CHEBI:30616"/>
        <dbReference type="ChEBI" id="CHEBI:58115"/>
        <dbReference type="ChEBI" id="CHEBI:58189"/>
        <dbReference type="ChEBI" id="CHEBI:456216"/>
        <dbReference type="EC" id="2.7.4.8"/>
    </reaction>
</comment>
<dbReference type="SMART" id="SM00072">
    <property type="entry name" value="GuKc"/>
    <property type="match status" value="1"/>
</dbReference>